<evidence type="ECO:0000256" key="3">
    <source>
        <dbReference type="ARBA" id="ARBA00005349"/>
    </source>
</evidence>
<protein>
    <submittedName>
        <fullName evidence="9">UbiH/UbiF family hydroxylase</fullName>
    </submittedName>
</protein>
<dbReference type="NCBIfam" id="NF005788">
    <property type="entry name" value="PRK07608.1-3"/>
    <property type="match status" value="1"/>
</dbReference>
<dbReference type="Proteomes" id="UP000587991">
    <property type="component" value="Unassembled WGS sequence"/>
</dbReference>
<keyword evidence="5" id="KW-0274">FAD</keyword>
<gene>
    <name evidence="9" type="ORF">HF682_12850</name>
</gene>
<keyword evidence="10" id="KW-1185">Reference proteome</keyword>
<comment type="cofactor">
    <cofactor evidence="1">
        <name>FAD</name>
        <dbReference type="ChEBI" id="CHEBI:57692"/>
    </cofactor>
</comment>
<name>A0A847SAV3_9NEIS</name>
<dbReference type="PANTHER" id="PTHR43876:SF7">
    <property type="entry name" value="UBIQUINONE BIOSYNTHESIS MONOOXYGENASE COQ6, MITOCHONDRIAL"/>
    <property type="match status" value="1"/>
</dbReference>
<dbReference type="InterPro" id="IPR036188">
    <property type="entry name" value="FAD/NAD-bd_sf"/>
</dbReference>
<dbReference type="Pfam" id="PF01494">
    <property type="entry name" value="FAD_binding_3"/>
    <property type="match status" value="1"/>
</dbReference>
<comment type="similarity">
    <text evidence="3">Belongs to the UbiH/COQ6 family.</text>
</comment>
<dbReference type="AlphaFoldDB" id="A0A847SAV3"/>
<evidence type="ECO:0000256" key="5">
    <source>
        <dbReference type="ARBA" id="ARBA00022827"/>
    </source>
</evidence>
<dbReference type="PRINTS" id="PR00420">
    <property type="entry name" value="RNGMNOXGNASE"/>
</dbReference>
<dbReference type="PROSITE" id="PS01304">
    <property type="entry name" value="UBIH"/>
    <property type="match status" value="1"/>
</dbReference>
<dbReference type="InterPro" id="IPR010971">
    <property type="entry name" value="UbiH/COQ6"/>
</dbReference>
<comment type="pathway">
    <text evidence="2">Cofactor biosynthesis; ubiquinone biosynthesis.</text>
</comment>
<evidence type="ECO:0000313" key="10">
    <source>
        <dbReference type="Proteomes" id="UP000587991"/>
    </source>
</evidence>
<keyword evidence="4" id="KW-0285">Flavoprotein</keyword>
<dbReference type="EMBL" id="JABAIM010000003">
    <property type="protein sequence ID" value="NLR76047.1"/>
    <property type="molecule type" value="Genomic_DNA"/>
</dbReference>
<dbReference type="InterPro" id="IPR002938">
    <property type="entry name" value="FAD-bd"/>
</dbReference>
<sequence length="391" mass="43191">MSELQVDIIVVGGGLVGASLASRLSAGQHRVALIEGHSSLETVGDWDQRIYAISRASRRFLQDCGAWQRLDPARLAPIRQMRIFGDQRAELRFDAHGAGLNELAIITESRHLQHAIWQGLDRDRLTLIQPARPQQLHMTQDRVSLSLDQGQTLHGKLLVGADGAQSWVRQQWQRLSGSQQQAEAYGQSGVVANFSCSQPHQGTAWQWFQPDGSILAWLPLPGQRMSMVWSCSPERAQSLLALDPASLAEQVAAAGQHQLGDLQLITPAAAFPLRALVLPKLTSPRLALIGDAAHLVHPLAGQGVNLGFQDARDLAQVLLQHPSVDPGLPSLLQRYERMRRFDILAMHGVTKSLHRLFNQPGQLPRWLRNTGLTLTDRLPLLKQELIRHALG</sequence>
<evidence type="ECO:0000256" key="6">
    <source>
        <dbReference type="ARBA" id="ARBA00023002"/>
    </source>
</evidence>
<dbReference type="GO" id="GO:0016705">
    <property type="term" value="F:oxidoreductase activity, acting on paired donors, with incorporation or reduction of molecular oxygen"/>
    <property type="evidence" value="ECO:0007669"/>
    <property type="project" value="InterPro"/>
</dbReference>
<comment type="caution">
    <text evidence="9">The sequence shown here is derived from an EMBL/GenBank/DDBJ whole genome shotgun (WGS) entry which is preliminary data.</text>
</comment>
<evidence type="ECO:0000256" key="4">
    <source>
        <dbReference type="ARBA" id="ARBA00022630"/>
    </source>
</evidence>
<dbReference type="PANTHER" id="PTHR43876">
    <property type="entry name" value="UBIQUINONE BIOSYNTHESIS MONOOXYGENASE COQ6, MITOCHONDRIAL"/>
    <property type="match status" value="1"/>
</dbReference>
<keyword evidence="7" id="KW-0503">Monooxygenase</keyword>
<dbReference type="SUPFAM" id="SSF51905">
    <property type="entry name" value="FAD/NAD(P)-binding domain"/>
    <property type="match status" value="1"/>
</dbReference>
<organism evidence="9 10">
    <name type="scientific">Leeia aquatica</name>
    <dbReference type="NCBI Taxonomy" id="2725557"/>
    <lineage>
        <taxon>Bacteria</taxon>
        <taxon>Pseudomonadati</taxon>
        <taxon>Pseudomonadota</taxon>
        <taxon>Betaproteobacteria</taxon>
        <taxon>Neisseriales</taxon>
        <taxon>Leeiaceae</taxon>
        <taxon>Leeia</taxon>
    </lineage>
</organism>
<dbReference type="UniPathway" id="UPA00232"/>
<evidence type="ECO:0000259" key="8">
    <source>
        <dbReference type="Pfam" id="PF01494"/>
    </source>
</evidence>
<dbReference type="GO" id="GO:0004497">
    <property type="term" value="F:monooxygenase activity"/>
    <property type="evidence" value="ECO:0007669"/>
    <property type="project" value="UniProtKB-KW"/>
</dbReference>
<dbReference type="Gene3D" id="3.50.50.60">
    <property type="entry name" value="FAD/NAD(P)-binding domain"/>
    <property type="match status" value="2"/>
</dbReference>
<dbReference type="GO" id="GO:0071949">
    <property type="term" value="F:FAD binding"/>
    <property type="evidence" value="ECO:0007669"/>
    <property type="project" value="InterPro"/>
</dbReference>
<dbReference type="RefSeq" id="WP_168877724.1">
    <property type="nucleotide sequence ID" value="NZ_JABAIM010000003.1"/>
</dbReference>
<reference evidence="9 10" key="1">
    <citation type="submission" date="2020-04" db="EMBL/GenBank/DDBJ databases">
        <title>Draft genome of Leeia sp. IMCC25680.</title>
        <authorList>
            <person name="Song J."/>
            <person name="Cho J.-C."/>
        </authorList>
    </citation>
    <scope>NUCLEOTIDE SEQUENCE [LARGE SCALE GENOMIC DNA]</scope>
    <source>
        <strain evidence="9 10">IMCC25680</strain>
    </source>
</reference>
<proteinExistence type="inferred from homology"/>
<evidence type="ECO:0000256" key="7">
    <source>
        <dbReference type="ARBA" id="ARBA00023033"/>
    </source>
</evidence>
<keyword evidence="6" id="KW-0560">Oxidoreductase</keyword>
<dbReference type="GO" id="GO:0006744">
    <property type="term" value="P:ubiquinone biosynthetic process"/>
    <property type="evidence" value="ECO:0007669"/>
    <property type="project" value="UniProtKB-UniPathway"/>
</dbReference>
<evidence type="ECO:0000313" key="9">
    <source>
        <dbReference type="EMBL" id="NLR76047.1"/>
    </source>
</evidence>
<feature type="domain" description="FAD-binding" evidence="8">
    <location>
        <begin position="6"/>
        <end position="340"/>
    </location>
</feature>
<evidence type="ECO:0000256" key="2">
    <source>
        <dbReference type="ARBA" id="ARBA00004749"/>
    </source>
</evidence>
<dbReference type="InterPro" id="IPR018168">
    <property type="entry name" value="Ubi_Hdrlase_CS"/>
</dbReference>
<dbReference type="NCBIfam" id="TIGR01988">
    <property type="entry name" value="Ubi-OHases"/>
    <property type="match status" value="1"/>
</dbReference>
<accession>A0A847SAV3</accession>
<dbReference type="InterPro" id="IPR051205">
    <property type="entry name" value="UbiH/COQ6_monooxygenase"/>
</dbReference>
<evidence type="ECO:0000256" key="1">
    <source>
        <dbReference type="ARBA" id="ARBA00001974"/>
    </source>
</evidence>